<keyword evidence="5" id="KW-0274">FAD</keyword>
<dbReference type="Gene3D" id="3.20.20.220">
    <property type="match status" value="1"/>
</dbReference>
<dbReference type="GO" id="GO:0010133">
    <property type="term" value="P:L-proline catabolic process to L-glutamate"/>
    <property type="evidence" value="ECO:0007669"/>
    <property type="project" value="TreeGrafter"/>
</dbReference>
<dbReference type="AlphaFoldDB" id="A0A9P4J1J7"/>
<comment type="function">
    <text evidence="5">Converts proline to delta-1-pyrroline-5-carboxylate.</text>
</comment>
<keyword evidence="4 5" id="KW-0642">Proline metabolism</keyword>
<evidence type="ECO:0000256" key="4">
    <source>
        <dbReference type="ARBA" id="ARBA00023062"/>
    </source>
</evidence>
<keyword evidence="3 5" id="KW-0560">Oxidoreductase</keyword>
<comment type="similarity">
    <text evidence="1 5">Belongs to the proline oxidase family.</text>
</comment>
<comment type="caution">
    <text evidence="7">The sequence shown here is derived from an EMBL/GenBank/DDBJ whole genome shotgun (WGS) entry which is preliminary data.</text>
</comment>
<evidence type="ECO:0000313" key="7">
    <source>
        <dbReference type="EMBL" id="KAF2152721.1"/>
    </source>
</evidence>
<name>A0A9P4J1J7_9PEZI</name>
<dbReference type="OrthoDB" id="5464at2759"/>
<dbReference type="SUPFAM" id="SSF51730">
    <property type="entry name" value="FAD-linked oxidoreductase"/>
    <property type="match status" value="1"/>
</dbReference>
<dbReference type="GO" id="GO:0005739">
    <property type="term" value="C:mitochondrion"/>
    <property type="evidence" value="ECO:0007669"/>
    <property type="project" value="TreeGrafter"/>
</dbReference>
<evidence type="ECO:0000256" key="1">
    <source>
        <dbReference type="ARBA" id="ARBA00005869"/>
    </source>
</evidence>
<sequence>MVQEQRPTSQQGSDCALLAFSGPIELRTMKPTTLETKAYWRLCLSESFVQAGCEYLQRTHQDYGTDLSFLSAFAFCSTPLWVDMSESLYNTVSKTPVLSSIAHIFVMNTFFEQFLGGETTEECAPKIENLWRNRIGTLLGYNIEANLDGSSKDPELIAQQTQMVLESIESQGLLSQRLSPETSAMGRDSRCWVRIKVTGLLPHPIALEHASAAILAARKAQDLDANVPYPGLPHDEDWKAALTGAEVTASDREQLLTLRATLETIMSKARDHHVRVVIDAEQSWYQPVIDSLTDELMQKYNTNGGPATCIASFQAYLRRYPQMLDYQIQRAQEKGYQLLLKQVRGAYMITEDKRWREKKMEGPGPVWSTKAETDASYDYGVAKAIETIAQQIRKRGRSDVSVVFATHNSHSVDKGLRLFEEWGLAVCCKDKDRDQLVVRKETAGCVAFAQIYGLRDDLTNRIAGSAATEDGFPLVVKSMSYGELAECMPFLARRATENKAVLEGRGGATAERRRLGREIRRRLIRWACFDMKV</sequence>
<evidence type="ECO:0000259" key="6">
    <source>
        <dbReference type="Pfam" id="PF01619"/>
    </source>
</evidence>
<protein>
    <recommendedName>
        <fullName evidence="2 5">Proline dehydrogenase</fullName>
        <ecNumber evidence="2 5">1.5.5.2</ecNumber>
    </recommendedName>
</protein>
<dbReference type="Pfam" id="PF01619">
    <property type="entry name" value="Pro_dh"/>
    <property type="match status" value="1"/>
</dbReference>
<reference evidence="7" key="1">
    <citation type="journal article" date="2020" name="Stud. Mycol.">
        <title>101 Dothideomycetes genomes: a test case for predicting lifestyles and emergence of pathogens.</title>
        <authorList>
            <person name="Haridas S."/>
            <person name="Albert R."/>
            <person name="Binder M."/>
            <person name="Bloem J."/>
            <person name="Labutti K."/>
            <person name="Salamov A."/>
            <person name="Andreopoulos B."/>
            <person name="Baker S."/>
            <person name="Barry K."/>
            <person name="Bills G."/>
            <person name="Bluhm B."/>
            <person name="Cannon C."/>
            <person name="Castanera R."/>
            <person name="Culley D."/>
            <person name="Daum C."/>
            <person name="Ezra D."/>
            <person name="Gonzalez J."/>
            <person name="Henrissat B."/>
            <person name="Kuo A."/>
            <person name="Liang C."/>
            <person name="Lipzen A."/>
            <person name="Lutzoni F."/>
            <person name="Magnuson J."/>
            <person name="Mondo S."/>
            <person name="Nolan M."/>
            <person name="Ohm R."/>
            <person name="Pangilinan J."/>
            <person name="Park H.-J."/>
            <person name="Ramirez L."/>
            <person name="Alfaro M."/>
            <person name="Sun H."/>
            <person name="Tritt A."/>
            <person name="Yoshinaga Y."/>
            <person name="Zwiers L.-H."/>
            <person name="Turgeon B."/>
            <person name="Goodwin S."/>
            <person name="Spatafora J."/>
            <person name="Crous P."/>
            <person name="Grigoriev I."/>
        </authorList>
    </citation>
    <scope>NUCLEOTIDE SEQUENCE</scope>
    <source>
        <strain evidence="7">CBS 260.36</strain>
    </source>
</reference>
<evidence type="ECO:0000256" key="5">
    <source>
        <dbReference type="RuleBase" id="RU364054"/>
    </source>
</evidence>
<dbReference type="PANTHER" id="PTHR13914:SF0">
    <property type="entry name" value="PROLINE DEHYDROGENASE 1, MITOCHONDRIAL"/>
    <property type="match status" value="1"/>
</dbReference>
<dbReference type="InterPro" id="IPR029041">
    <property type="entry name" value="FAD-linked_oxidoreductase-like"/>
</dbReference>
<dbReference type="Proteomes" id="UP000799439">
    <property type="component" value="Unassembled WGS sequence"/>
</dbReference>
<feature type="domain" description="Proline dehydrogenase" evidence="6">
    <location>
        <begin position="126"/>
        <end position="501"/>
    </location>
</feature>
<keyword evidence="5" id="KW-0285">Flavoprotein</keyword>
<organism evidence="7 8">
    <name type="scientific">Myriangium duriaei CBS 260.36</name>
    <dbReference type="NCBI Taxonomy" id="1168546"/>
    <lineage>
        <taxon>Eukaryota</taxon>
        <taxon>Fungi</taxon>
        <taxon>Dikarya</taxon>
        <taxon>Ascomycota</taxon>
        <taxon>Pezizomycotina</taxon>
        <taxon>Dothideomycetes</taxon>
        <taxon>Dothideomycetidae</taxon>
        <taxon>Myriangiales</taxon>
        <taxon>Myriangiaceae</taxon>
        <taxon>Myriangium</taxon>
    </lineage>
</organism>
<dbReference type="EC" id="1.5.5.2" evidence="2 5"/>
<comment type="catalytic activity">
    <reaction evidence="5">
        <text>L-proline + a quinone = (S)-1-pyrroline-5-carboxylate + a quinol + H(+)</text>
        <dbReference type="Rhea" id="RHEA:23784"/>
        <dbReference type="ChEBI" id="CHEBI:15378"/>
        <dbReference type="ChEBI" id="CHEBI:17388"/>
        <dbReference type="ChEBI" id="CHEBI:24646"/>
        <dbReference type="ChEBI" id="CHEBI:60039"/>
        <dbReference type="ChEBI" id="CHEBI:132124"/>
        <dbReference type="EC" id="1.5.5.2"/>
    </reaction>
</comment>
<dbReference type="GO" id="GO:0071949">
    <property type="term" value="F:FAD binding"/>
    <property type="evidence" value="ECO:0007669"/>
    <property type="project" value="TreeGrafter"/>
</dbReference>
<dbReference type="GO" id="GO:0004657">
    <property type="term" value="F:proline dehydrogenase activity"/>
    <property type="evidence" value="ECO:0007669"/>
    <property type="project" value="UniProtKB-EC"/>
</dbReference>
<dbReference type="InterPro" id="IPR015659">
    <property type="entry name" value="Proline_oxidase"/>
</dbReference>
<dbReference type="EMBL" id="ML996086">
    <property type="protein sequence ID" value="KAF2152721.1"/>
    <property type="molecule type" value="Genomic_DNA"/>
</dbReference>
<dbReference type="InterPro" id="IPR002872">
    <property type="entry name" value="Proline_DH_dom"/>
</dbReference>
<evidence type="ECO:0000256" key="3">
    <source>
        <dbReference type="ARBA" id="ARBA00023002"/>
    </source>
</evidence>
<evidence type="ECO:0000313" key="8">
    <source>
        <dbReference type="Proteomes" id="UP000799439"/>
    </source>
</evidence>
<proteinExistence type="inferred from homology"/>
<evidence type="ECO:0000256" key="2">
    <source>
        <dbReference type="ARBA" id="ARBA00012695"/>
    </source>
</evidence>
<gene>
    <name evidence="7" type="ORF">K461DRAFT_321687</name>
</gene>
<keyword evidence="8" id="KW-1185">Reference proteome</keyword>
<accession>A0A9P4J1J7</accession>
<comment type="cofactor">
    <cofactor evidence="5">
        <name>FAD</name>
        <dbReference type="ChEBI" id="CHEBI:57692"/>
    </cofactor>
</comment>
<dbReference type="PANTHER" id="PTHR13914">
    <property type="entry name" value="PROLINE OXIDASE"/>
    <property type="match status" value="1"/>
</dbReference>